<dbReference type="Proteomes" id="UP000245934">
    <property type="component" value="Unassembled WGS sequence"/>
</dbReference>
<name>A0A2V2N4M1_9EURY</name>
<gene>
    <name evidence="2" type="ORF">DLD82_07670</name>
</gene>
<dbReference type="AlphaFoldDB" id="A0A2V2N4M1"/>
<reference evidence="2 3" key="1">
    <citation type="submission" date="2018-05" db="EMBL/GenBank/DDBJ databases">
        <title>Draft genome of Methanospirillum stamsii Pt1.</title>
        <authorList>
            <person name="Dueholm M.S."/>
            <person name="Nielsen P.H."/>
            <person name="Bakmann L.F."/>
            <person name="Otzen D.E."/>
        </authorList>
    </citation>
    <scope>NUCLEOTIDE SEQUENCE [LARGE SCALE GENOMIC DNA]</scope>
    <source>
        <strain evidence="2 3">Pt1</strain>
    </source>
</reference>
<organism evidence="2 3">
    <name type="scientific">Methanospirillum stamsii</name>
    <dbReference type="NCBI Taxonomy" id="1277351"/>
    <lineage>
        <taxon>Archaea</taxon>
        <taxon>Methanobacteriati</taxon>
        <taxon>Methanobacteriota</taxon>
        <taxon>Stenosarchaea group</taxon>
        <taxon>Methanomicrobia</taxon>
        <taxon>Methanomicrobiales</taxon>
        <taxon>Methanospirillaceae</taxon>
        <taxon>Methanospirillum</taxon>
    </lineage>
</organism>
<feature type="region of interest" description="Disordered" evidence="1">
    <location>
        <begin position="27"/>
        <end position="58"/>
    </location>
</feature>
<dbReference type="EMBL" id="QGMZ01000015">
    <property type="protein sequence ID" value="PWR74769.1"/>
    <property type="molecule type" value="Genomic_DNA"/>
</dbReference>
<evidence type="ECO:0000313" key="2">
    <source>
        <dbReference type="EMBL" id="PWR74769.1"/>
    </source>
</evidence>
<accession>A0A2V2N4M1</accession>
<keyword evidence="3" id="KW-1185">Reference proteome</keyword>
<comment type="caution">
    <text evidence="2">The sequence shown here is derived from an EMBL/GenBank/DDBJ whole genome shotgun (WGS) entry which is preliminary data.</text>
</comment>
<protein>
    <submittedName>
        <fullName evidence="2">Uncharacterized protein</fullName>
    </submittedName>
</protein>
<evidence type="ECO:0000256" key="1">
    <source>
        <dbReference type="SAM" id="MobiDB-lite"/>
    </source>
</evidence>
<sequence length="219" mass="24531">MLIIVLIICIFLPGCIDKDLGSLSDNGPDSPVLKNNHVEEVPPAGAETKEPVSGEKTPSEYPAVDNLKSFIQKTFPLLTSAYMDIRGSDRALDAAGVQEKALALETLVKDITNEYGLDRTLPEKSIFPGLTTQEKVVLNNYIGYIKDLEYYGSNLKQAIYWKNSGSDTTSLGNYRRTQDLADNYKKKVVTDIKKLDEYCKEWDISCLDEKLVKEYTFIS</sequence>
<evidence type="ECO:0000313" key="3">
    <source>
        <dbReference type="Proteomes" id="UP000245934"/>
    </source>
</evidence>
<proteinExistence type="predicted"/>